<feature type="transmembrane region" description="Helical" evidence="7">
    <location>
        <begin position="12"/>
        <end position="34"/>
    </location>
</feature>
<dbReference type="GO" id="GO:0005886">
    <property type="term" value="C:plasma membrane"/>
    <property type="evidence" value="ECO:0007669"/>
    <property type="project" value="UniProtKB-SubCell"/>
</dbReference>
<feature type="transmembrane region" description="Helical" evidence="7">
    <location>
        <begin position="394"/>
        <end position="418"/>
    </location>
</feature>
<dbReference type="SUPFAM" id="SSF103473">
    <property type="entry name" value="MFS general substrate transporter"/>
    <property type="match status" value="1"/>
</dbReference>
<evidence type="ECO:0000256" key="4">
    <source>
        <dbReference type="ARBA" id="ARBA00022692"/>
    </source>
</evidence>
<feature type="transmembrane region" description="Helical" evidence="7">
    <location>
        <begin position="199"/>
        <end position="220"/>
    </location>
</feature>
<keyword evidence="10" id="KW-1185">Reference proteome</keyword>
<dbReference type="Proteomes" id="UP000233786">
    <property type="component" value="Unassembled WGS sequence"/>
</dbReference>
<protein>
    <submittedName>
        <fullName evidence="9">EmrB/QacA subfamily drug resistance transporter</fullName>
    </submittedName>
</protein>
<proteinExistence type="predicted"/>
<feature type="transmembrane region" description="Helical" evidence="7">
    <location>
        <begin position="226"/>
        <end position="248"/>
    </location>
</feature>
<dbReference type="InterPro" id="IPR005829">
    <property type="entry name" value="Sugar_transporter_CS"/>
</dbReference>
<evidence type="ECO:0000256" key="7">
    <source>
        <dbReference type="SAM" id="Phobius"/>
    </source>
</evidence>
<keyword evidence="3" id="KW-1003">Cell membrane</keyword>
<feature type="transmembrane region" description="Helical" evidence="7">
    <location>
        <begin position="78"/>
        <end position="97"/>
    </location>
</feature>
<evidence type="ECO:0000256" key="1">
    <source>
        <dbReference type="ARBA" id="ARBA00004651"/>
    </source>
</evidence>
<evidence type="ECO:0000313" key="10">
    <source>
        <dbReference type="Proteomes" id="UP000233786"/>
    </source>
</evidence>
<dbReference type="AlphaFoldDB" id="A0A2N3Y428"/>
<dbReference type="PROSITE" id="PS00216">
    <property type="entry name" value="SUGAR_TRANSPORT_1"/>
    <property type="match status" value="1"/>
</dbReference>
<dbReference type="InterPro" id="IPR020846">
    <property type="entry name" value="MFS_dom"/>
</dbReference>
<feature type="domain" description="Major facilitator superfamily (MFS) profile" evidence="8">
    <location>
        <begin position="12"/>
        <end position="464"/>
    </location>
</feature>
<dbReference type="GO" id="GO:0022857">
    <property type="term" value="F:transmembrane transporter activity"/>
    <property type="evidence" value="ECO:0007669"/>
    <property type="project" value="InterPro"/>
</dbReference>
<feature type="transmembrane region" description="Helical" evidence="7">
    <location>
        <begin position="304"/>
        <end position="322"/>
    </location>
</feature>
<feature type="transmembrane region" description="Helical" evidence="7">
    <location>
        <begin position="46"/>
        <end position="66"/>
    </location>
</feature>
<feature type="transmembrane region" description="Helical" evidence="7">
    <location>
        <begin position="167"/>
        <end position="187"/>
    </location>
</feature>
<dbReference type="InterPro" id="IPR036259">
    <property type="entry name" value="MFS_trans_sf"/>
</dbReference>
<evidence type="ECO:0000313" key="9">
    <source>
        <dbReference type="EMBL" id="PKW17654.1"/>
    </source>
</evidence>
<reference evidence="9" key="1">
    <citation type="submission" date="2017-12" db="EMBL/GenBank/DDBJ databases">
        <title>Sequencing the genomes of 1000 Actinobacteria strains.</title>
        <authorList>
            <person name="Klenk H.-P."/>
        </authorList>
    </citation>
    <scope>NUCLEOTIDE SEQUENCE [LARGE SCALE GENOMIC DNA]</scope>
    <source>
        <strain evidence="9">DSM 44228</strain>
    </source>
</reference>
<keyword evidence="4 7" id="KW-0812">Transmembrane</keyword>
<feature type="transmembrane region" description="Helical" evidence="7">
    <location>
        <begin position="269"/>
        <end position="292"/>
    </location>
</feature>
<organism evidence="9 10">
    <name type="scientific">Saccharopolyspora spinosa</name>
    <dbReference type="NCBI Taxonomy" id="60894"/>
    <lineage>
        <taxon>Bacteria</taxon>
        <taxon>Bacillati</taxon>
        <taxon>Actinomycetota</taxon>
        <taxon>Actinomycetes</taxon>
        <taxon>Pseudonocardiales</taxon>
        <taxon>Pseudonocardiaceae</taxon>
        <taxon>Saccharopolyspora</taxon>
    </lineage>
</organism>
<sequence>MSPTRVNLQTATLALLAFAMLIVSLDQYIVVVALPEIGRELGYSPQSLQAVISAYAVASAGFLLLGGRAADLVGRRRVFLFGLVLYGGASLAGGLAPTPEVLLVARAVQGFGGAFVYPATLALVNVTFAEGRERNRALAVWGSAGAAGLVIGVLLGGLLTYALGWEAVFFVNVPLAGTAVLLTLWLIPPDSHRETHGKFDLPGALSATLGVTLVVFALIQGPNFGWGSPVILISAAAGLVLLGALVIIERRSRYPLVPPRLLTNRSLDTAAAIAFLFMATFGSVLYFLSLYLQDVHGYDALETGVGFLLPTGIVVAGSALAGRVTTRFGVRPTLVAALSIGAIGALALGLTMSHDSTYVTLIPGLIALSIGDGIVFTTMFIAAGTGVADRDQGIASGIASTGAGIGAAVGLAVLVLVANAGTEGLGGEALRIARADGLSTAVLVVAAGIALTVLVTLPLAVGRSSPTKIPCPRRLAAPTSQKPDGG</sequence>
<feature type="transmembrane region" description="Helical" evidence="7">
    <location>
        <begin position="334"/>
        <end position="352"/>
    </location>
</feature>
<name>A0A2N3Y428_SACSN</name>
<dbReference type="PANTHER" id="PTHR42718:SF46">
    <property type="entry name" value="BLR6921 PROTEIN"/>
    <property type="match status" value="1"/>
</dbReference>
<dbReference type="CDD" id="cd17321">
    <property type="entry name" value="MFS_MMR_MDR_like"/>
    <property type="match status" value="1"/>
</dbReference>
<dbReference type="Gene3D" id="1.20.1250.20">
    <property type="entry name" value="MFS general substrate transporter like domains"/>
    <property type="match status" value="1"/>
</dbReference>
<dbReference type="PRINTS" id="PR01036">
    <property type="entry name" value="TCRTETB"/>
</dbReference>
<feature type="transmembrane region" description="Helical" evidence="7">
    <location>
        <begin position="438"/>
        <end position="461"/>
    </location>
</feature>
<accession>A0A2N3Y428</accession>
<evidence type="ECO:0000256" key="6">
    <source>
        <dbReference type="ARBA" id="ARBA00023136"/>
    </source>
</evidence>
<feature type="transmembrane region" description="Helical" evidence="7">
    <location>
        <begin position="138"/>
        <end position="161"/>
    </location>
</feature>
<dbReference type="PANTHER" id="PTHR42718">
    <property type="entry name" value="MAJOR FACILITATOR SUPERFAMILY MULTIDRUG TRANSPORTER MFSC"/>
    <property type="match status" value="1"/>
</dbReference>
<keyword evidence="6 7" id="KW-0472">Membrane</keyword>
<evidence type="ECO:0000256" key="5">
    <source>
        <dbReference type="ARBA" id="ARBA00022989"/>
    </source>
</evidence>
<dbReference type="InterPro" id="IPR011701">
    <property type="entry name" value="MFS"/>
</dbReference>
<dbReference type="EMBL" id="PJNB01000001">
    <property type="protein sequence ID" value="PKW17654.1"/>
    <property type="molecule type" value="Genomic_DNA"/>
</dbReference>
<evidence type="ECO:0000259" key="8">
    <source>
        <dbReference type="PROSITE" id="PS50850"/>
    </source>
</evidence>
<gene>
    <name evidence="9" type="ORF">A8926_5647</name>
</gene>
<keyword evidence="5 7" id="KW-1133">Transmembrane helix</keyword>
<evidence type="ECO:0000256" key="2">
    <source>
        <dbReference type="ARBA" id="ARBA00022448"/>
    </source>
</evidence>
<feature type="transmembrane region" description="Helical" evidence="7">
    <location>
        <begin position="358"/>
        <end position="382"/>
    </location>
</feature>
<dbReference type="PROSITE" id="PS50850">
    <property type="entry name" value="MFS"/>
    <property type="match status" value="1"/>
</dbReference>
<dbReference type="Pfam" id="PF07690">
    <property type="entry name" value="MFS_1"/>
    <property type="match status" value="1"/>
</dbReference>
<comment type="subcellular location">
    <subcellularLocation>
        <location evidence="1">Cell membrane</location>
        <topology evidence="1">Multi-pass membrane protein</topology>
    </subcellularLocation>
</comment>
<comment type="caution">
    <text evidence="9">The sequence shown here is derived from an EMBL/GenBank/DDBJ whole genome shotgun (WGS) entry which is preliminary data.</text>
</comment>
<evidence type="ECO:0000256" key="3">
    <source>
        <dbReference type="ARBA" id="ARBA00022475"/>
    </source>
</evidence>
<dbReference type="Gene3D" id="1.20.1720.10">
    <property type="entry name" value="Multidrug resistance protein D"/>
    <property type="match status" value="1"/>
</dbReference>
<dbReference type="STRING" id="994479.GCA_000194155_00809"/>
<keyword evidence="2" id="KW-0813">Transport</keyword>
<feature type="transmembrane region" description="Helical" evidence="7">
    <location>
        <begin position="103"/>
        <end position="126"/>
    </location>
</feature>